<feature type="compositionally biased region" description="Polar residues" evidence="1">
    <location>
        <begin position="394"/>
        <end position="409"/>
    </location>
</feature>
<proteinExistence type="predicted"/>
<feature type="compositionally biased region" description="Polar residues" evidence="1">
    <location>
        <begin position="319"/>
        <end position="328"/>
    </location>
</feature>
<feature type="region of interest" description="Disordered" evidence="1">
    <location>
        <begin position="168"/>
        <end position="221"/>
    </location>
</feature>
<reference evidence="2 3" key="1">
    <citation type="journal article" date="2018" name="BMC Genomics">
        <title>The genome of Naegleria lovaniensis, the basis for a comparative approach to unravel pathogenicity factors of the human pathogenic amoeba N. fowleri.</title>
        <authorList>
            <person name="Liechti N."/>
            <person name="Schurch N."/>
            <person name="Bruggmann R."/>
            <person name="Wittwer M."/>
        </authorList>
    </citation>
    <scope>NUCLEOTIDE SEQUENCE [LARGE SCALE GENOMIC DNA]</scope>
    <source>
        <strain evidence="2 3">ATCC 30569</strain>
    </source>
</reference>
<keyword evidence="3" id="KW-1185">Reference proteome</keyword>
<dbReference type="EMBL" id="PYSW02000048">
    <property type="protein sequence ID" value="KAG2374024.1"/>
    <property type="molecule type" value="Genomic_DNA"/>
</dbReference>
<dbReference type="GeneID" id="68103557"/>
<feature type="region of interest" description="Disordered" evidence="1">
    <location>
        <begin position="105"/>
        <end position="147"/>
    </location>
</feature>
<evidence type="ECO:0000256" key="1">
    <source>
        <dbReference type="SAM" id="MobiDB-lite"/>
    </source>
</evidence>
<comment type="caution">
    <text evidence="2">The sequence shown here is derived from an EMBL/GenBank/DDBJ whole genome shotgun (WGS) entry which is preliminary data.</text>
</comment>
<feature type="compositionally biased region" description="Polar residues" evidence="1">
    <location>
        <begin position="189"/>
        <end position="199"/>
    </location>
</feature>
<dbReference type="Proteomes" id="UP000816034">
    <property type="component" value="Unassembled WGS sequence"/>
</dbReference>
<feature type="compositionally biased region" description="Polar residues" evidence="1">
    <location>
        <begin position="254"/>
        <end position="265"/>
    </location>
</feature>
<feature type="compositionally biased region" description="Basic and acidic residues" evidence="1">
    <location>
        <begin position="367"/>
        <end position="376"/>
    </location>
</feature>
<accession>A0AA88GG73</accession>
<feature type="compositionally biased region" description="Polar residues" evidence="1">
    <location>
        <begin position="437"/>
        <end position="450"/>
    </location>
</feature>
<evidence type="ECO:0000313" key="3">
    <source>
        <dbReference type="Proteomes" id="UP000816034"/>
    </source>
</evidence>
<evidence type="ECO:0000313" key="2">
    <source>
        <dbReference type="EMBL" id="KAG2374024.1"/>
    </source>
</evidence>
<protein>
    <submittedName>
        <fullName evidence="2">Uncharacterized protein</fullName>
    </submittedName>
</protein>
<gene>
    <name evidence="2" type="ORF">C9374_011103</name>
</gene>
<feature type="compositionally biased region" description="Low complexity" evidence="1">
    <location>
        <begin position="200"/>
        <end position="215"/>
    </location>
</feature>
<dbReference type="AlphaFoldDB" id="A0AA88GG73"/>
<organism evidence="2 3">
    <name type="scientific">Naegleria lovaniensis</name>
    <name type="common">Amoeba</name>
    <dbReference type="NCBI Taxonomy" id="51637"/>
    <lineage>
        <taxon>Eukaryota</taxon>
        <taxon>Discoba</taxon>
        <taxon>Heterolobosea</taxon>
        <taxon>Tetramitia</taxon>
        <taxon>Eutetramitia</taxon>
        <taxon>Vahlkampfiidae</taxon>
        <taxon>Naegleria</taxon>
    </lineage>
</organism>
<feature type="compositionally biased region" description="Basic and acidic residues" evidence="1">
    <location>
        <begin position="424"/>
        <end position="436"/>
    </location>
</feature>
<feature type="compositionally biased region" description="Polar residues" evidence="1">
    <location>
        <begin position="346"/>
        <end position="360"/>
    </location>
</feature>
<feature type="compositionally biased region" description="Polar residues" evidence="1">
    <location>
        <begin position="169"/>
        <end position="182"/>
    </location>
</feature>
<feature type="region of interest" description="Disordered" evidence="1">
    <location>
        <begin position="240"/>
        <end position="273"/>
    </location>
</feature>
<name>A0AA88GG73_NAELO</name>
<feature type="region of interest" description="Disordered" evidence="1">
    <location>
        <begin position="319"/>
        <end position="464"/>
    </location>
</feature>
<feature type="compositionally biased region" description="Low complexity" evidence="1">
    <location>
        <begin position="240"/>
        <end position="253"/>
    </location>
</feature>
<dbReference type="RefSeq" id="XP_044543198.1">
    <property type="nucleotide sequence ID" value="XM_044686722.1"/>
</dbReference>
<feature type="compositionally biased region" description="Polar residues" evidence="1">
    <location>
        <begin position="136"/>
        <end position="147"/>
    </location>
</feature>
<feature type="region of interest" description="Disordered" evidence="1">
    <location>
        <begin position="1"/>
        <end position="39"/>
    </location>
</feature>
<feature type="compositionally biased region" description="Polar residues" evidence="1">
    <location>
        <begin position="105"/>
        <end position="117"/>
    </location>
</feature>
<sequence length="464" mass="50921">MRGGEEENQSPNEEMQKEIPTHASSSSSSTNEEYNKAPLWLTRDRENELLQAHSNLIGAGRKSMSLAPRRAKKRESLSELMKKADDFHGQHIDINVKSYVSDTAVSTTNHPTEHSFTNNHNRNNNLENEDHDCAIQSPTRSQPSSPFIMNSSLLASVQLKKSPALASKTIDSGTMSPPAKSNNVDHSDTTPPRFSKVSTSGSSSSNNHNHVNSGVDKQEPALAKPPIFKGNQLMAENFQSELSKKLSQSSTETLRSPKNKPTTAESVFDVNSNDVNSNLSNNLSAKQSEANITVSVKSEKTPESPKTVHKLKIPSIFSSTLEQTSKSDSTPKKSIARIDSPKEPSFGNNLKPSPTINQEECGQLPLKTHEKSELPETRQNSPLFKLPIKHDSNLENNSPTKNESCSIPQHQPPAFETATTPTKSLKDKIAELENKSKLSSPSAATTNQVDFRSVLKKRSNNNVL</sequence>
<feature type="compositionally biased region" description="Basic residues" evidence="1">
    <location>
        <begin position="454"/>
        <end position="464"/>
    </location>
</feature>